<organism evidence="1 2">
    <name type="scientific">Pseudofulvibacter geojedonensis</name>
    <dbReference type="NCBI Taxonomy" id="1123758"/>
    <lineage>
        <taxon>Bacteria</taxon>
        <taxon>Pseudomonadati</taxon>
        <taxon>Bacteroidota</taxon>
        <taxon>Flavobacteriia</taxon>
        <taxon>Flavobacteriales</taxon>
        <taxon>Flavobacteriaceae</taxon>
        <taxon>Pseudofulvibacter</taxon>
    </lineage>
</organism>
<dbReference type="Proteomes" id="UP001596997">
    <property type="component" value="Unassembled WGS sequence"/>
</dbReference>
<dbReference type="EMBL" id="JBHTJM010000005">
    <property type="protein sequence ID" value="MFD0963271.1"/>
    <property type="molecule type" value="Genomic_DNA"/>
</dbReference>
<gene>
    <name evidence="1" type="ORF">ACFQ1O_04525</name>
</gene>
<dbReference type="RefSeq" id="WP_377713808.1">
    <property type="nucleotide sequence ID" value="NZ_JBHTJM010000005.1"/>
</dbReference>
<keyword evidence="2" id="KW-1185">Reference proteome</keyword>
<comment type="caution">
    <text evidence="1">The sequence shown here is derived from an EMBL/GenBank/DDBJ whole genome shotgun (WGS) entry which is preliminary data.</text>
</comment>
<name>A0ABW3I0A6_9FLAO</name>
<protein>
    <submittedName>
        <fullName evidence="1">Uncharacterized protein</fullName>
    </submittedName>
</protein>
<reference evidence="2" key="1">
    <citation type="journal article" date="2019" name="Int. J. Syst. Evol. Microbiol.">
        <title>The Global Catalogue of Microorganisms (GCM) 10K type strain sequencing project: providing services to taxonomists for standard genome sequencing and annotation.</title>
        <authorList>
            <consortium name="The Broad Institute Genomics Platform"/>
            <consortium name="The Broad Institute Genome Sequencing Center for Infectious Disease"/>
            <person name="Wu L."/>
            <person name="Ma J."/>
        </authorList>
    </citation>
    <scope>NUCLEOTIDE SEQUENCE [LARGE SCALE GENOMIC DNA]</scope>
    <source>
        <strain evidence="2">CCUG 62114</strain>
    </source>
</reference>
<accession>A0ABW3I0A6</accession>
<evidence type="ECO:0000313" key="2">
    <source>
        <dbReference type="Proteomes" id="UP001596997"/>
    </source>
</evidence>
<evidence type="ECO:0000313" key="1">
    <source>
        <dbReference type="EMBL" id="MFD0963271.1"/>
    </source>
</evidence>
<sequence>MNIDLSITTLHSLNYKLVKENVYVDLNDTSGFSNYRVAVIIKKEPDNFCKKKIERRFENNFLHIEKVEFCNKNKELKYVLGGDLEDIISFKSRISSRNIFIKGLVNAK</sequence>
<proteinExistence type="predicted"/>